<proteinExistence type="predicted"/>
<feature type="compositionally biased region" description="Acidic residues" evidence="1">
    <location>
        <begin position="472"/>
        <end position="490"/>
    </location>
</feature>
<reference evidence="2" key="1">
    <citation type="journal article" date="2021" name="New Phytol.">
        <title>Evolutionary innovations through gain and loss of genes in the ectomycorrhizal Boletales.</title>
        <authorList>
            <person name="Wu G."/>
            <person name="Miyauchi S."/>
            <person name="Morin E."/>
            <person name="Kuo A."/>
            <person name="Drula E."/>
            <person name="Varga T."/>
            <person name="Kohler A."/>
            <person name="Feng B."/>
            <person name="Cao Y."/>
            <person name="Lipzen A."/>
            <person name="Daum C."/>
            <person name="Hundley H."/>
            <person name="Pangilinan J."/>
            <person name="Johnson J."/>
            <person name="Barry K."/>
            <person name="LaButti K."/>
            <person name="Ng V."/>
            <person name="Ahrendt S."/>
            <person name="Min B."/>
            <person name="Choi I.G."/>
            <person name="Park H."/>
            <person name="Plett J.M."/>
            <person name="Magnuson J."/>
            <person name="Spatafora J.W."/>
            <person name="Nagy L.G."/>
            <person name="Henrissat B."/>
            <person name="Grigoriev I.V."/>
            <person name="Yang Z.L."/>
            <person name="Xu J."/>
            <person name="Martin F.M."/>
        </authorList>
    </citation>
    <scope>NUCLEOTIDE SEQUENCE</scope>
    <source>
        <strain evidence="2">KKN 215</strain>
    </source>
</reference>
<evidence type="ECO:0000313" key="2">
    <source>
        <dbReference type="EMBL" id="KAH8088952.1"/>
    </source>
</evidence>
<feature type="region of interest" description="Disordered" evidence="1">
    <location>
        <begin position="449"/>
        <end position="501"/>
    </location>
</feature>
<dbReference type="EMBL" id="JAEVFJ010000039">
    <property type="protein sequence ID" value="KAH8088952.1"/>
    <property type="molecule type" value="Genomic_DNA"/>
</dbReference>
<feature type="region of interest" description="Disordered" evidence="1">
    <location>
        <begin position="209"/>
        <end position="237"/>
    </location>
</feature>
<comment type="caution">
    <text evidence="2">The sequence shown here is derived from an EMBL/GenBank/DDBJ whole genome shotgun (WGS) entry which is preliminary data.</text>
</comment>
<gene>
    <name evidence="2" type="ORF">BXZ70DRAFT_1011462</name>
</gene>
<sequence>MSSNSSTDATVRQKLPDSVVSRIIGELRGEKASLASCTLVAHDWLPRSAELLFRVVTPQFNPTKIRAFLDFLGSRSHLGFKHSYVKEVIIGSCGHHRCRTWSCVHDGEKRVDAQTVLRILHGLPVLEVFKLYNASLVPANGGERSYEGVDFDAWIPRPLVQLSLDRLAFPLEPYTGRTDHKPKYTMPREFSRLVSLFSSVDTAHIEINPEADVDTEALDPDDETGPPPPTVTPPDDIGDLSALPSLVNFQAGELTLKAGSLVSRLFLKSGVPHTLTALTCGPHDKATAEVIQKIIDSAHSLTRLDFVLYHIIGADETGQPVPSYNLRKSPQLHSISFEARIGPDHDADMFAEWYLRPWIDTLRTAAGSLGGGGLGSLRTVRFAPYIPELQVEDEAGLPEDDVMDVLVPRVFTTPGYAENRSIWADLDKTLATIPTLRNVHFVLTYQQVDESDDSSTGDSHTTDSSRVAKTDEDGEEPEVVPPEDEAEELSDSGSEHSTTSEEDVYLWEYVWKGLRTKLPLTDEALGSGLSFTTCPHA</sequence>
<keyword evidence="3" id="KW-1185">Reference proteome</keyword>
<dbReference type="OrthoDB" id="2846898at2759"/>
<accession>A0A8K0UH85</accession>
<evidence type="ECO:0000256" key="1">
    <source>
        <dbReference type="SAM" id="MobiDB-lite"/>
    </source>
</evidence>
<feature type="compositionally biased region" description="Acidic residues" evidence="1">
    <location>
        <begin position="209"/>
        <end position="224"/>
    </location>
</feature>
<feature type="compositionally biased region" description="Basic and acidic residues" evidence="1">
    <location>
        <begin position="460"/>
        <end position="471"/>
    </location>
</feature>
<organism evidence="2 3">
    <name type="scientific">Cristinia sonorae</name>
    <dbReference type="NCBI Taxonomy" id="1940300"/>
    <lineage>
        <taxon>Eukaryota</taxon>
        <taxon>Fungi</taxon>
        <taxon>Dikarya</taxon>
        <taxon>Basidiomycota</taxon>
        <taxon>Agaricomycotina</taxon>
        <taxon>Agaricomycetes</taxon>
        <taxon>Agaricomycetidae</taxon>
        <taxon>Agaricales</taxon>
        <taxon>Pleurotineae</taxon>
        <taxon>Stephanosporaceae</taxon>
        <taxon>Cristinia</taxon>
    </lineage>
</organism>
<dbReference type="AlphaFoldDB" id="A0A8K0UH85"/>
<dbReference type="Proteomes" id="UP000813824">
    <property type="component" value="Unassembled WGS sequence"/>
</dbReference>
<evidence type="ECO:0000313" key="3">
    <source>
        <dbReference type="Proteomes" id="UP000813824"/>
    </source>
</evidence>
<protein>
    <submittedName>
        <fullName evidence="2">Uncharacterized protein</fullName>
    </submittedName>
</protein>
<name>A0A8K0UH85_9AGAR</name>